<dbReference type="Gene3D" id="3.40.50.10600">
    <property type="entry name" value="SpoIIaa-like domains"/>
    <property type="match status" value="1"/>
</dbReference>
<keyword evidence="2" id="KW-1185">Reference proteome</keyword>
<dbReference type="SUPFAM" id="SSF52091">
    <property type="entry name" value="SpoIIaa-like"/>
    <property type="match status" value="1"/>
</dbReference>
<evidence type="ECO:0000313" key="2">
    <source>
        <dbReference type="Proteomes" id="UP001059380"/>
    </source>
</evidence>
<dbReference type="InterPro" id="IPR021866">
    <property type="entry name" value="SpoIIAA-like"/>
</dbReference>
<protein>
    <submittedName>
        <fullName evidence="1">STAS/SEC14 domain-containing protein</fullName>
    </submittedName>
</protein>
<dbReference type="AlphaFoldDB" id="A0A9J7BIA6"/>
<dbReference type="KEGG" id="orp:MOP44_17900"/>
<organism evidence="1 2">
    <name type="scientific">Occallatibacter riparius</name>
    <dbReference type="NCBI Taxonomy" id="1002689"/>
    <lineage>
        <taxon>Bacteria</taxon>
        <taxon>Pseudomonadati</taxon>
        <taxon>Acidobacteriota</taxon>
        <taxon>Terriglobia</taxon>
        <taxon>Terriglobales</taxon>
        <taxon>Acidobacteriaceae</taxon>
        <taxon>Occallatibacter</taxon>
    </lineage>
</organism>
<dbReference type="InterPro" id="IPR036513">
    <property type="entry name" value="STAS_dom_sf"/>
</dbReference>
<dbReference type="InterPro" id="IPR038396">
    <property type="entry name" value="SpoIIAA-like_sf"/>
</dbReference>
<sequence>MPIQTDGSAANHMVVRATGKLTKDELIQFRKDFELFLHDRGKLRMLFDVTEFHGWDSVGALWQEAKFDLEYLSKVERLAVVGAKKWQQALEAAVKPFAHPTTRYFEAGEMQAAHDWLISK</sequence>
<reference evidence="1" key="1">
    <citation type="submission" date="2021-04" db="EMBL/GenBank/DDBJ databases">
        <title>Phylogenetic analysis of Acidobacteriaceae.</title>
        <authorList>
            <person name="Qiu L."/>
            <person name="Zhang Q."/>
        </authorList>
    </citation>
    <scope>NUCLEOTIDE SEQUENCE</scope>
    <source>
        <strain evidence="1">DSM 25168</strain>
    </source>
</reference>
<dbReference type="EMBL" id="CP093313">
    <property type="protein sequence ID" value="UWZ82439.1"/>
    <property type="molecule type" value="Genomic_DNA"/>
</dbReference>
<dbReference type="Proteomes" id="UP001059380">
    <property type="component" value="Chromosome"/>
</dbReference>
<name>A0A9J7BIA6_9BACT</name>
<proteinExistence type="predicted"/>
<evidence type="ECO:0000313" key="1">
    <source>
        <dbReference type="EMBL" id="UWZ82439.1"/>
    </source>
</evidence>
<dbReference type="Pfam" id="PF11964">
    <property type="entry name" value="SpoIIAA-like"/>
    <property type="match status" value="1"/>
</dbReference>
<dbReference type="RefSeq" id="WP_260791623.1">
    <property type="nucleotide sequence ID" value="NZ_CP093313.1"/>
</dbReference>
<accession>A0A9J7BIA6</accession>
<gene>
    <name evidence="1" type="ORF">MOP44_17900</name>
</gene>